<dbReference type="STRING" id="145388.A0A0D2M0H3"/>
<evidence type="ECO:0000313" key="4">
    <source>
        <dbReference type="Proteomes" id="UP000054498"/>
    </source>
</evidence>
<evidence type="ECO:0000256" key="1">
    <source>
        <dbReference type="SAM" id="MobiDB-lite"/>
    </source>
</evidence>
<dbReference type="InterPro" id="IPR029440">
    <property type="entry name" value="DRC1_C"/>
</dbReference>
<name>A0A0D2M0H3_9CHLO</name>
<dbReference type="OrthoDB" id="10260459at2759"/>
<feature type="compositionally biased region" description="Low complexity" evidence="1">
    <location>
        <begin position="185"/>
        <end position="201"/>
    </location>
</feature>
<dbReference type="InterPro" id="IPR039750">
    <property type="entry name" value="DRC1/DRC2"/>
</dbReference>
<feature type="region of interest" description="Disordered" evidence="1">
    <location>
        <begin position="150"/>
        <end position="216"/>
    </location>
</feature>
<feature type="region of interest" description="Disordered" evidence="1">
    <location>
        <begin position="365"/>
        <end position="423"/>
    </location>
</feature>
<keyword evidence="4" id="KW-1185">Reference proteome</keyword>
<dbReference type="EMBL" id="KK103751">
    <property type="protein sequence ID" value="KIY95016.1"/>
    <property type="molecule type" value="Genomic_DNA"/>
</dbReference>
<evidence type="ECO:0000259" key="2">
    <source>
        <dbReference type="Pfam" id="PF14775"/>
    </source>
</evidence>
<protein>
    <recommendedName>
        <fullName evidence="2">Dynein regulatory complex protein 1 C-terminal domain-containing protein</fullName>
    </recommendedName>
</protein>
<dbReference type="GO" id="GO:0070286">
    <property type="term" value="P:axonemal dynein complex assembly"/>
    <property type="evidence" value="ECO:0007669"/>
    <property type="project" value="InterPro"/>
</dbReference>
<accession>A0A0D2M0H3</accession>
<proteinExistence type="predicted"/>
<dbReference type="Pfam" id="PF14775">
    <property type="entry name" value="NYD-SP28_assoc"/>
    <property type="match status" value="1"/>
</dbReference>
<feature type="compositionally biased region" description="Gly residues" evidence="1">
    <location>
        <begin position="406"/>
        <end position="418"/>
    </location>
</feature>
<dbReference type="GO" id="GO:0003352">
    <property type="term" value="P:regulation of cilium movement"/>
    <property type="evidence" value="ECO:0007669"/>
    <property type="project" value="TreeGrafter"/>
</dbReference>
<dbReference type="PANTHER" id="PTHR21625">
    <property type="entry name" value="NYD-SP28 PROTEIN"/>
    <property type="match status" value="1"/>
</dbReference>
<dbReference type="AlphaFoldDB" id="A0A0D2M0H3"/>
<evidence type="ECO:0000313" key="3">
    <source>
        <dbReference type="EMBL" id="KIY95016.1"/>
    </source>
</evidence>
<dbReference type="GO" id="GO:0005858">
    <property type="term" value="C:axonemal dynein complex"/>
    <property type="evidence" value="ECO:0007669"/>
    <property type="project" value="InterPro"/>
</dbReference>
<organism evidence="3 4">
    <name type="scientific">Monoraphidium neglectum</name>
    <dbReference type="NCBI Taxonomy" id="145388"/>
    <lineage>
        <taxon>Eukaryota</taxon>
        <taxon>Viridiplantae</taxon>
        <taxon>Chlorophyta</taxon>
        <taxon>core chlorophytes</taxon>
        <taxon>Chlorophyceae</taxon>
        <taxon>CS clade</taxon>
        <taxon>Sphaeropleales</taxon>
        <taxon>Selenastraceae</taxon>
        <taxon>Monoraphidium</taxon>
    </lineage>
</organism>
<dbReference type="GO" id="GO:0060285">
    <property type="term" value="P:cilium-dependent cell motility"/>
    <property type="evidence" value="ECO:0007669"/>
    <property type="project" value="TreeGrafter"/>
</dbReference>
<gene>
    <name evidence="3" type="ORF">MNEG_12945</name>
</gene>
<reference evidence="3 4" key="1">
    <citation type="journal article" date="2013" name="BMC Genomics">
        <title>Reconstruction of the lipid metabolism for the microalga Monoraphidium neglectum from its genome sequence reveals characteristics suitable for biofuel production.</title>
        <authorList>
            <person name="Bogen C."/>
            <person name="Al-Dilaimi A."/>
            <person name="Albersmeier A."/>
            <person name="Wichmann J."/>
            <person name="Grundmann M."/>
            <person name="Rupp O."/>
            <person name="Lauersen K.J."/>
            <person name="Blifernez-Klassen O."/>
            <person name="Kalinowski J."/>
            <person name="Goesmann A."/>
            <person name="Mussgnug J.H."/>
            <person name="Kruse O."/>
        </authorList>
    </citation>
    <scope>NUCLEOTIDE SEQUENCE [LARGE SCALE GENOMIC DNA]</scope>
    <source>
        <strain evidence="3 4">SAG 48.87</strain>
    </source>
</reference>
<dbReference type="RefSeq" id="XP_013894036.1">
    <property type="nucleotide sequence ID" value="XM_014038582.1"/>
</dbReference>
<dbReference type="Proteomes" id="UP000054498">
    <property type="component" value="Unassembled WGS sequence"/>
</dbReference>
<feature type="domain" description="Dynein regulatory complex protein 1 C-terminal" evidence="2">
    <location>
        <begin position="481"/>
        <end position="532"/>
    </location>
</feature>
<dbReference type="GeneID" id="25730358"/>
<sequence>MPHLRAGGLCWVLLERDAENTLTIHQQKRKLSQQHDVLTALKQKYTAATSKHQDENGRLTDEYKRVTEQFKDLQAKFRHFEGIDAAKFDELWELQQGEVSALARKLLAASRVIHEQQLGWAWRAPDEHALFRSPHDHVYPNGGLGAVTTTITAGGGGAGVPHDDDPSWQQDGAGAPGGPQEPSFGPGADGPAASQQAAAGDNRISTDDGGLGEALVGSAPLGKAGAGLGSVSEGEEGKLPKEGASFGAPAGVAAGASAEIEARLREPRYLGALHLLCDEAGFLLDTKAAALVSKLPADEAGRVKAASIVRSLGVSDGPGFDALMDALTEDQQGAFANADPGAPPPLLVAADDAVRRLREFVEYEQSLPSPSASTGGPIGGGWGQAGTAASAAPGGRGRLSCSSVGSGAGSGSGSGGAAGVPAGRRVSQAQLAAAGTARKAHTVSRRMADRERDFWARLPQASATRAPLAMFRDALTVFEGAVGDKEWRAWCTLEAQLGRYHALLTARAAGLGTVGELRRQNEELRGLLRQYLASDINKQLQVPPTALI</sequence>
<dbReference type="PANTHER" id="PTHR21625:SF1">
    <property type="entry name" value="DYNEIN REGULATORY COMPLEX PROTEIN 1"/>
    <property type="match status" value="1"/>
</dbReference>
<dbReference type="KEGG" id="mng:MNEG_12945"/>